<evidence type="ECO:0000313" key="3">
    <source>
        <dbReference type="EMBL" id="GIL38806.1"/>
    </source>
</evidence>
<feature type="chain" id="PRO_5035863949" description="Lipoprotein" evidence="2">
    <location>
        <begin position="20"/>
        <end position="65"/>
    </location>
</feature>
<gene>
    <name evidence="3" type="ORF">TMPK1_10430</name>
</gene>
<organism evidence="3 4">
    <name type="scientific">Roseiterribacter gracilis</name>
    <dbReference type="NCBI Taxonomy" id="2812848"/>
    <lineage>
        <taxon>Bacteria</taxon>
        <taxon>Pseudomonadati</taxon>
        <taxon>Pseudomonadota</taxon>
        <taxon>Alphaproteobacteria</taxon>
        <taxon>Rhodospirillales</taxon>
        <taxon>Roseiterribacteraceae</taxon>
        <taxon>Roseiterribacter</taxon>
    </lineage>
</organism>
<evidence type="ECO:0000256" key="2">
    <source>
        <dbReference type="SAM" id="SignalP"/>
    </source>
</evidence>
<reference evidence="3" key="1">
    <citation type="submission" date="2021-02" db="EMBL/GenBank/DDBJ databases">
        <title>Genome sequence of Rhodospirillales sp. strain TMPK1 isolated from soil.</title>
        <authorList>
            <person name="Nakai R."/>
            <person name="Kusada H."/>
            <person name="Tamaki H."/>
        </authorList>
    </citation>
    <scope>NUCLEOTIDE SEQUENCE</scope>
    <source>
        <strain evidence="3">TMPK1</strain>
    </source>
</reference>
<protein>
    <recommendedName>
        <fullName evidence="5">Lipoprotein</fullName>
    </recommendedName>
</protein>
<evidence type="ECO:0000256" key="1">
    <source>
        <dbReference type="SAM" id="MobiDB-lite"/>
    </source>
</evidence>
<comment type="caution">
    <text evidence="3">The sequence shown here is derived from an EMBL/GenBank/DDBJ whole genome shotgun (WGS) entry which is preliminary data.</text>
</comment>
<keyword evidence="4" id="KW-1185">Reference proteome</keyword>
<proteinExistence type="predicted"/>
<dbReference type="AlphaFoldDB" id="A0A8S8XC56"/>
<feature type="region of interest" description="Disordered" evidence="1">
    <location>
        <begin position="22"/>
        <end position="65"/>
    </location>
</feature>
<dbReference type="RefSeq" id="WP_420241865.1">
    <property type="nucleotide sequence ID" value="NZ_BOPV01000001.1"/>
</dbReference>
<dbReference type="PROSITE" id="PS51257">
    <property type="entry name" value="PROKAR_LIPOPROTEIN"/>
    <property type="match status" value="1"/>
</dbReference>
<dbReference type="Proteomes" id="UP000681075">
    <property type="component" value="Unassembled WGS sequence"/>
</dbReference>
<feature type="signal peptide" evidence="2">
    <location>
        <begin position="1"/>
        <end position="19"/>
    </location>
</feature>
<dbReference type="EMBL" id="BOPV01000001">
    <property type="protein sequence ID" value="GIL38806.1"/>
    <property type="molecule type" value="Genomic_DNA"/>
</dbReference>
<keyword evidence="2" id="KW-0732">Signal</keyword>
<evidence type="ECO:0008006" key="5">
    <source>
        <dbReference type="Google" id="ProtNLM"/>
    </source>
</evidence>
<accession>A0A8S8XC56</accession>
<sequence length="65" mass="6934">MSNNKSLAIVALLALALLAGCGKKPRNVDPPEGTNEVFPRVYPPDPDNPKPQKAPDPSSVLRSKI</sequence>
<evidence type="ECO:0000313" key="4">
    <source>
        <dbReference type="Proteomes" id="UP000681075"/>
    </source>
</evidence>
<name>A0A8S8XC56_9PROT</name>